<dbReference type="GO" id="GO:0006388">
    <property type="term" value="P:tRNA splicing, via endonucleolytic cleavage and ligation"/>
    <property type="evidence" value="ECO:0007669"/>
    <property type="project" value="InterPro"/>
</dbReference>
<gene>
    <name evidence="4" type="ORF">PYX00_001447</name>
</gene>
<evidence type="ECO:0000256" key="2">
    <source>
        <dbReference type="ARBA" id="ARBA00022694"/>
    </source>
</evidence>
<dbReference type="EMBL" id="JARGDH010000001">
    <property type="protein sequence ID" value="KAL0280022.1"/>
    <property type="molecule type" value="Genomic_DNA"/>
</dbReference>
<comment type="caution">
    <text evidence="4">The sequence shown here is derived from an EMBL/GenBank/DDBJ whole genome shotgun (WGS) entry which is preliminary data.</text>
</comment>
<reference evidence="4" key="1">
    <citation type="journal article" date="2024" name="Gigascience">
        <title>Chromosome-level genome of the poultry shaft louse Menopon gallinae provides insight into the host-switching and adaptive evolution of parasitic lice.</title>
        <authorList>
            <person name="Xu Y."/>
            <person name="Ma L."/>
            <person name="Liu S."/>
            <person name="Liang Y."/>
            <person name="Liu Q."/>
            <person name="He Z."/>
            <person name="Tian L."/>
            <person name="Duan Y."/>
            <person name="Cai W."/>
            <person name="Li H."/>
            <person name="Song F."/>
        </authorList>
    </citation>
    <scope>NUCLEOTIDE SEQUENCE</scope>
    <source>
        <strain evidence="4">Cailab_2023a</strain>
    </source>
</reference>
<dbReference type="InterPro" id="IPR036167">
    <property type="entry name" value="tRNA_intron_Endo_cat-like_sf"/>
</dbReference>
<accession>A0AAW2ID92</accession>
<dbReference type="InterPro" id="IPR011856">
    <property type="entry name" value="tRNA_endonuc-like_dom_sf"/>
</dbReference>
<dbReference type="PANTHER" id="PTHR28582:SF1">
    <property type="entry name" value="TRNA-SPLICING ENDONUCLEASE SUBUNIT SEN15"/>
    <property type="match status" value="1"/>
</dbReference>
<feature type="domain" description="tRNA-splicing endonuclease subunit Sen15" evidence="3">
    <location>
        <begin position="32"/>
        <end position="123"/>
    </location>
</feature>
<dbReference type="GO" id="GO:0003676">
    <property type="term" value="F:nucleic acid binding"/>
    <property type="evidence" value="ECO:0007669"/>
    <property type="project" value="InterPro"/>
</dbReference>
<dbReference type="GO" id="GO:0005634">
    <property type="term" value="C:nucleus"/>
    <property type="evidence" value="ECO:0007669"/>
    <property type="project" value="UniProtKB-ARBA"/>
</dbReference>
<dbReference type="AlphaFoldDB" id="A0AAW2ID92"/>
<sequence>MMSETHPLLAQLKEICHNNKLNDGKANLTFELYLELCEVHKLWDVEHHFCDKLKCFYLTGKNERSSDYDVYVPVTTDEVFNLEYIDELQECVSPEKKSVILVFKDRDSSSTYYRVTNGLVKPDSPRTGNRKKFEEKTNAKFHRNLIKWRKNLYSKAVHDEEMSSN</sequence>
<evidence type="ECO:0000313" key="4">
    <source>
        <dbReference type="EMBL" id="KAL0280022.1"/>
    </source>
</evidence>
<protein>
    <recommendedName>
        <fullName evidence="3">tRNA-splicing endonuclease subunit Sen15 domain-containing protein</fullName>
    </recommendedName>
</protein>
<evidence type="ECO:0000256" key="1">
    <source>
        <dbReference type="ARBA" id="ARBA00006091"/>
    </source>
</evidence>
<name>A0AAW2ID92_9NEOP</name>
<comment type="similarity">
    <text evidence="1">Belongs to the SEN15 family.</text>
</comment>
<dbReference type="PANTHER" id="PTHR28582">
    <property type="entry name" value="TRNA-SPLICING ENDONUCLEASE SUBUNIT SEN15"/>
    <property type="match status" value="1"/>
</dbReference>
<evidence type="ECO:0000259" key="3">
    <source>
        <dbReference type="Pfam" id="PF09631"/>
    </source>
</evidence>
<dbReference type="InterPro" id="IPR018593">
    <property type="entry name" value="tRNA-endonuc_su_Sen15"/>
</dbReference>
<keyword evidence="2" id="KW-0819">tRNA processing</keyword>
<proteinExistence type="inferred from homology"/>
<dbReference type="Gene3D" id="3.40.1350.10">
    <property type="match status" value="1"/>
</dbReference>
<organism evidence="4">
    <name type="scientific">Menopon gallinae</name>
    <name type="common">poultry shaft louse</name>
    <dbReference type="NCBI Taxonomy" id="328185"/>
    <lineage>
        <taxon>Eukaryota</taxon>
        <taxon>Metazoa</taxon>
        <taxon>Ecdysozoa</taxon>
        <taxon>Arthropoda</taxon>
        <taxon>Hexapoda</taxon>
        <taxon>Insecta</taxon>
        <taxon>Pterygota</taxon>
        <taxon>Neoptera</taxon>
        <taxon>Paraneoptera</taxon>
        <taxon>Psocodea</taxon>
        <taxon>Troctomorpha</taxon>
        <taxon>Phthiraptera</taxon>
        <taxon>Amblycera</taxon>
        <taxon>Menoponidae</taxon>
        <taxon>Menopon</taxon>
    </lineage>
</organism>
<dbReference type="SUPFAM" id="SSF53032">
    <property type="entry name" value="tRNA-intron endonuclease catalytic domain-like"/>
    <property type="match status" value="1"/>
</dbReference>
<dbReference type="Pfam" id="PF09631">
    <property type="entry name" value="Sen15"/>
    <property type="match status" value="1"/>
</dbReference>